<dbReference type="Pfam" id="PF19425">
    <property type="entry name" value="Csd3_N2"/>
    <property type="match status" value="1"/>
</dbReference>
<evidence type="ECO:0000313" key="11">
    <source>
        <dbReference type="EMBL" id="MDD0840970.1"/>
    </source>
</evidence>
<evidence type="ECO:0000256" key="1">
    <source>
        <dbReference type="ARBA" id="ARBA00001947"/>
    </source>
</evidence>
<dbReference type="CDD" id="cd12797">
    <property type="entry name" value="M23_peptidase"/>
    <property type="match status" value="1"/>
</dbReference>
<comment type="caution">
    <text evidence="11">The sequence shown here is derived from an EMBL/GenBank/DDBJ whole genome shotgun (WGS) entry which is preliminary data.</text>
</comment>
<evidence type="ECO:0000256" key="7">
    <source>
        <dbReference type="ARBA" id="ARBA00023049"/>
    </source>
</evidence>
<evidence type="ECO:0000256" key="4">
    <source>
        <dbReference type="ARBA" id="ARBA00022723"/>
    </source>
</evidence>
<evidence type="ECO:0000259" key="9">
    <source>
        <dbReference type="Pfam" id="PF01551"/>
    </source>
</evidence>
<dbReference type="SUPFAM" id="SSF51261">
    <property type="entry name" value="Duplicated hybrid motif"/>
    <property type="match status" value="1"/>
</dbReference>
<feature type="transmembrane region" description="Helical" evidence="8">
    <location>
        <begin position="27"/>
        <end position="49"/>
    </location>
</feature>
<gene>
    <name evidence="11" type="ORF">PSQ40_20505</name>
</gene>
<name>A0ABT5N3X9_9BURK</name>
<keyword evidence="8" id="KW-0812">Transmembrane</keyword>
<comment type="subcellular location">
    <subcellularLocation>
        <location evidence="2">Cell envelope</location>
    </subcellularLocation>
</comment>
<evidence type="ECO:0000256" key="8">
    <source>
        <dbReference type="SAM" id="Phobius"/>
    </source>
</evidence>
<comment type="cofactor">
    <cofactor evidence="1">
        <name>Zn(2+)</name>
        <dbReference type="ChEBI" id="CHEBI:29105"/>
    </cofactor>
</comment>
<dbReference type="InterPro" id="IPR050570">
    <property type="entry name" value="Cell_wall_metabolism_enzyme"/>
</dbReference>
<dbReference type="InterPro" id="IPR011055">
    <property type="entry name" value="Dup_hybrid_motif"/>
</dbReference>
<keyword evidence="7" id="KW-0482">Metalloprotease</keyword>
<keyword evidence="4" id="KW-0479">Metal-binding</keyword>
<dbReference type="RefSeq" id="WP_273953756.1">
    <property type="nucleotide sequence ID" value="NZ_JAQSIP010000014.1"/>
</dbReference>
<evidence type="ECO:0000256" key="6">
    <source>
        <dbReference type="ARBA" id="ARBA00022833"/>
    </source>
</evidence>
<dbReference type="EMBL" id="JAQSIP010000014">
    <property type="protein sequence ID" value="MDD0840970.1"/>
    <property type="molecule type" value="Genomic_DNA"/>
</dbReference>
<dbReference type="PANTHER" id="PTHR21666">
    <property type="entry name" value="PEPTIDASE-RELATED"/>
    <property type="match status" value="1"/>
</dbReference>
<dbReference type="Pfam" id="PF01551">
    <property type="entry name" value="Peptidase_M23"/>
    <property type="match status" value="1"/>
</dbReference>
<dbReference type="Proteomes" id="UP001528673">
    <property type="component" value="Unassembled WGS sequence"/>
</dbReference>
<dbReference type="Gene3D" id="3.10.450.350">
    <property type="match status" value="2"/>
</dbReference>
<dbReference type="InterPro" id="IPR045834">
    <property type="entry name" value="Csd3_N2"/>
</dbReference>
<evidence type="ECO:0000256" key="2">
    <source>
        <dbReference type="ARBA" id="ARBA00004196"/>
    </source>
</evidence>
<keyword evidence="12" id="KW-1185">Reference proteome</keyword>
<feature type="domain" description="M23ase beta-sheet core" evidence="9">
    <location>
        <begin position="314"/>
        <end position="408"/>
    </location>
</feature>
<evidence type="ECO:0000256" key="5">
    <source>
        <dbReference type="ARBA" id="ARBA00022801"/>
    </source>
</evidence>
<dbReference type="PANTHER" id="PTHR21666:SF288">
    <property type="entry name" value="CELL DIVISION PROTEIN YTFB"/>
    <property type="match status" value="1"/>
</dbReference>
<protein>
    <submittedName>
        <fullName evidence="11">M23 family metallopeptidase</fullName>
    </submittedName>
</protein>
<dbReference type="InterPro" id="IPR016047">
    <property type="entry name" value="M23ase_b-sheet_dom"/>
</dbReference>
<proteinExistence type="predicted"/>
<evidence type="ECO:0000256" key="3">
    <source>
        <dbReference type="ARBA" id="ARBA00022670"/>
    </source>
</evidence>
<sequence>MKYGFTAAGELLWSRLAQQIERHPKRVTALVAALLLGGGGGAFAVASIAPDAADLPVRQITEQIPTPSLQAQVEALDVHQFNLFRSDTVRATDSIDTLMQRLGLSDPTAAAFLRNDPLVRISLLGRTGRQVSAEATDDHRLLRLTARWAPDDSNTFQRLVFEKTPQGRYTSRIETGQLSASSKLAGGTIRSSLFAATDDAGIPDQVATQLAEIFSGDIDFHRSLRKDDRFSVVYETLEADGEPLRTGRVLSAEFINAGKTYQAMWFQEPGQKGGYYTLDGNSLRRAFLTSPVEFSRVTSGFKMRFHPILQTWRAHLGTDYAAPVGTAVRSVGDGVVDFAGVQNGYGNVVIVKHRNNQTTVYAHLSRISVVRGQTISQGQNLGAVGATGWATGPHLHFEFRVNGVHQDPMTIARQSESIPVSTAARPAFNRLASAMRIQLSAAASVQQASAD</sequence>
<keyword evidence="5" id="KW-0378">Hydrolase</keyword>
<keyword evidence="8" id="KW-1133">Transmembrane helix</keyword>
<evidence type="ECO:0000313" key="12">
    <source>
        <dbReference type="Proteomes" id="UP001528673"/>
    </source>
</evidence>
<accession>A0ABT5N3X9</accession>
<organism evidence="11 12">
    <name type="scientific">Curvibacter cyanobacteriorum</name>
    <dbReference type="NCBI Taxonomy" id="3026422"/>
    <lineage>
        <taxon>Bacteria</taxon>
        <taxon>Pseudomonadati</taxon>
        <taxon>Pseudomonadota</taxon>
        <taxon>Betaproteobacteria</taxon>
        <taxon>Burkholderiales</taxon>
        <taxon>Comamonadaceae</taxon>
        <taxon>Curvibacter</taxon>
    </lineage>
</organism>
<dbReference type="Gene3D" id="2.70.70.10">
    <property type="entry name" value="Glucose Permease (Domain IIA)"/>
    <property type="match status" value="1"/>
</dbReference>
<reference evidence="11 12" key="1">
    <citation type="submission" date="2023-02" db="EMBL/GenBank/DDBJ databases">
        <title>Bacterial whole genomic sequence of Curvibacter sp. HBC61.</title>
        <authorList>
            <person name="Le V."/>
            <person name="Ko S.-R."/>
            <person name="Ahn C.-Y."/>
            <person name="Oh H.-M."/>
        </authorList>
    </citation>
    <scope>NUCLEOTIDE SEQUENCE [LARGE SCALE GENOMIC DNA]</scope>
    <source>
        <strain evidence="11 12">HBC61</strain>
    </source>
</reference>
<evidence type="ECO:0000259" key="10">
    <source>
        <dbReference type="Pfam" id="PF19425"/>
    </source>
</evidence>
<feature type="domain" description="Csd3-like second N-terminal" evidence="10">
    <location>
        <begin position="183"/>
        <end position="301"/>
    </location>
</feature>
<keyword evidence="3" id="KW-0645">Protease</keyword>
<keyword evidence="6" id="KW-0862">Zinc</keyword>
<keyword evidence="8" id="KW-0472">Membrane</keyword>